<dbReference type="EMBL" id="CM042053">
    <property type="protein sequence ID" value="KAI3715067.1"/>
    <property type="molecule type" value="Genomic_DNA"/>
</dbReference>
<name>A0ACB9AY37_ARCLA</name>
<accession>A0ACB9AY37</accession>
<organism evidence="1 2">
    <name type="scientific">Arctium lappa</name>
    <name type="common">Greater burdock</name>
    <name type="synonym">Lappa major</name>
    <dbReference type="NCBI Taxonomy" id="4217"/>
    <lineage>
        <taxon>Eukaryota</taxon>
        <taxon>Viridiplantae</taxon>
        <taxon>Streptophyta</taxon>
        <taxon>Embryophyta</taxon>
        <taxon>Tracheophyta</taxon>
        <taxon>Spermatophyta</taxon>
        <taxon>Magnoliopsida</taxon>
        <taxon>eudicotyledons</taxon>
        <taxon>Gunneridae</taxon>
        <taxon>Pentapetalae</taxon>
        <taxon>asterids</taxon>
        <taxon>campanulids</taxon>
        <taxon>Asterales</taxon>
        <taxon>Asteraceae</taxon>
        <taxon>Carduoideae</taxon>
        <taxon>Cardueae</taxon>
        <taxon>Arctiinae</taxon>
        <taxon>Arctium</taxon>
    </lineage>
</organism>
<gene>
    <name evidence="1" type="ORF">L6452_22033</name>
</gene>
<sequence length="311" mass="32539">MVALPTDAPTADNPKASVLEDHSVSGIGNNIRTDVISGDKLPMHAASTSQPGVDGKHPERESVFKRLTYAIATCPKAPMNSANKKNVGDKEGFTLVTRRKRTGGFKPIVTSGTADSGSQERRGSLDKADAAVNANVEHIEVVRDNEEVGMMDGKVVMPEDNASKSATNDVVGDQDQRDTLEEHIGTCEEVVCTSAYKMKKAADSTPENEVGIVGNVQFVEEKSVKPSDTHSGIVGQGLREVSGDGSKGMGSRGWSPVFKKAVKEGSTTRSGVSFKGGAPNGAKQARGPIKTTNKFSTLGGGEGAHGSNVSS</sequence>
<reference evidence="2" key="1">
    <citation type="journal article" date="2022" name="Mol. Ecol. Resour.">
        <title>The genomes of chicory, endive, great burdock and yacon provide insights into Asteraceae palaeo-polyploidization history and plant inulin production.</title>
        <authorList>
            <person name="Fan W."/>
            <person name="Wang S."/>
            <person name="Wang H."/>
            <person name="Wang A."/>
            <person name="Jiang F."/>
            <person name="Liu H."/>
            <person name="Zhao H."/>
            <person name="Xu D."/>
            <person name="Zhang Y."/>
        </authorList>
    </citation>
    <scope>NUCLEOTIDE SEQUENCE [LARGE SCALE GENOMIC DNA]</scope>
    <source>
        <strain evidence="2">cv. Niubang</strain>
    </source>
</reference>
<comment type="caution">
    <text evidence="1">The sequence shown here is derived from an EMBL/GenBank/DDBJ whole genome shotgun (WGS) entry which is preliminary data.</text>
</comment>
<protein>
    <submittedName>
        <fullName evidence="1">Uncharacterized protein</fullName>
    </submittedName>
</protein>
<evidence type="ECO:0000313" key="2">
    <source>
        <dbReference type="Proteomes" id="UP001055879"/>
    </source>
</evidence>
<evidence type="ECO:0000313" key="1">
    <source>
        <dbReference type="EMBL" id="KAI3715067.1"/>
    </source>
</evidence>
<proteinExistence type="predicted"/>
<reference evidence="1 2" key="2">
    <citation type="journal article" date="2022" name="Mol. Ecol. Resour.">
        <title>The genomes of chicory, endive, great burdock and yacon provide insights into Asteraceae paleo-polyploidization history and plant inulin production.</title>
        <authorList>
            <person name="Fan W."/>
            <person name="Wang S."/>
            <person name="Wang H."/>
            <person name="Wang A."/>
            <person name="Jiang F."/>
            <person name="Liu H."/>
            <person name="Zhao H."/>
            <person name="Xu D."/>
            <person name="Zhang Y."/>
        </authorList>
    </citation>
    <scope>NUCLEOTIDE SEQUENCE [LARGE SCALE GENOMIC DNA]</scope>
    <source>
        <strain evidence="2">cv. Niubang</strain>
    </source>
</reference>
<keyword evidence="2" id="KW-1185">Reference proteome</keyword>
<dbReference type="Proteomes" id="UP001055879">
    <property type="component" value="Linkage Group LG07"/>
</dbReference>